<name>A0A7R7MT89_MYCIT</name>
<dbReference type="AlphaFoldDB" id="A0A7R7MT89"/>
<accession>A0A7R7MT89</accession>
<gene>
    <name evidence="2" type="ORF">MINTM018_21530</name>
</gene>
<dbReference type="EMBL" id="AP024255">
    <property type="protein sequence ID" value="BCO99383.1"/>
    <property type="molecule type" value="Genomic_DNA"/>
</dbReference>
<keyword evidence="1" id="KW-0732">Signal</keyword>
<evidence type="ECO:0008006" key="4">
    <source>
        <dbReference type="Google" id="ProtNLM"/>
    </source>
</evidence>
<evidence type="ECO:0000256" key="1">
    <source>
        <dbReference type="SAM" id="SignalP"/>
    </source>
</evidence>
<feature type="signal peptide" evidence="1">
    <location>
        <begin position="1"/>
        <end position="38"/>
    </location>
</feature>
<evidence type="ECO:0000313" key="3">
    <source>
        <dbReference type="Proteomes" id="UP000595205"/>
    </source>
</evidence>
<protein>
    <recommendedName>
        <fullName evidence="4">DUF732 domain-containing protein</fullName>
    </recommendedName>
</protein>
<feature type="chain" id="PRO_5032693108" description="DUF732 domain-containing protein" evidence="1">
    <location>
        <begin position="39"/>
        <end position="110"/>
    </location>
</feature>
<reference evidence="2 3" key="1">
    <citation type="submission" date="2020-12" db="EMBL/GenBank/DDBJ databases">
        <title>Genome sequence of clinical Mycobacterium intracellulare strains.</title>
        <authorList>
            <person name="Tateishi Y."/>
            <person name="Matsumoto S."/>
            <person name="Fukushima Y."/>
            <person name="Nakajima C."/>
            <person name="Suzuki Y."/>
        </authorList>
    </citation>
    <scope>NUCLEOTIDE SEQUENCE [LARGE SCALE GENOMIC DNA]</scope>
    <source>
        <strain evidence="2 3">M018</strain>
    </source>
</reference>
<organism evidence="2 3">
    <name type="scientific">Mycobacterium intracellulare</name>
    <dbReference type="NCBI Taxonomy" id="1767"/>
    <lineage>
        <taxon>Bacteria</taxon>
        <taxon>Bacillati</taxon>
        <taxon>Actinomycetota</taxon>
        <taxon>Actinomycetes</taxon>
        <taxon>Mycobacteriales</taxon>
        <taxon>Mycobacteriaceae</taxon>
        <taxon>Mycobacterium</taxon>
        <taxon>Mycobacterium avium complex (MAC)</taxon>
    </lineage>
</organism>
<dbReference type="Proteomes" id="UP000595205">
    <property type="component" value="Chromosome"/>
</dbReference>
<sequence>MCWQQNPRKIVGVSRMRGLTLAAVLSAAAVVFASGAGADPGSPSYNQGKQAIDEQIQHYHVQLNADTDWNQYCQRVLQSDLKSGKIAQVDSAPDFIAGCTDEGRALVASH</sequence>
<evidence type="ECO:0000313" key="2">
    <source>
        <dbReference type="EMBL" id="BCO99383.1"/>
    </source>
</evidence>
<proteinExistence type="predicted"/>